<protein>
    <submittedName>
        <fullName evidence="1">Uncharacterized protein</fullName>
    </submittedName>
</protein>
<gene>
    <name evidence="1" type="ORF">BDM02DRAFT_3131952</name>
</gene>
<organism evidence="1 2">
    <name type="scientific">Thelephora ganbajun</name>
    <name type="common">Ganba fungus</name>
    <dbReference type="NCBI Taxonomy" id="370292"/>
    <lineage>
        <taxon>Eukaryota</taxon>
        <taxon>Fungi</taxon>
        <taxon>Dikarya</taxon>
        <taxon>Basidiomycota</taxon>
        <taxon>Agaricomycotina</taxon>
        <taxon>Agaricomycetes</taxon>
        <taxon>Thelephorales</taxon>
        <taxon>Thelephoraceae</taxon>
        <taxon>Thelephora</taxon>
    </lineage>
</organism>
<dbReference type="EMBL" id="MU118157">
    <property type="protein sequence ID" value="KAF9644140.1"/>
    <property type="molecule type" value="Genomic_DNA"/>
</dbReference>
<keyword evidence="2" id="KW-1185">Reference proteome</keyword>
<proteinExistence type="predicted"/>
<reference evidence="1" key="2">
    <citation type="journal article" date="2020" name="Nat. Commun.">
        <title>Large-scale genome sequencing of mycorrhizal fungi provides insights into the early evolution of symbiotic traits.</title>
        <authorList>
            <person name="Miyauchi S."/>
            <person name="Kiss E."/>
            <person name="Kuo A."/>
            <person name="Drula E."/>
            <person name="Kohler A."/>
            <person name="Sanchez-Garcia M."/>
            <person name="Morin E."/>
            <person name="Andreopoulos B."/>
            <person name="Barry K.W."/>
            <person name="Bonito G."/>
            <person name="Buee M."/>
            <person name="Carver A."/>
            <person name="Chen C."/>
            <person name="Cichocki N."/>
            <person name="Clum A."/>
            <person name="Culley D."/>
            <person name="Crous P.W."/>
            <person name="Fauchery L."/>
            <person name="Girlanda M."/>
            <person name="Hayes R.D."/>
            <person name="Keri Z."/>
            <person name="LaButti K."/>
            <person name="Lipzen A."/>
            <person name="Lombard V."/>
            <person name="Magnuson J."/>
            <person name="Maillard F."/>
            <person name="Murat C."/>
            <person name="Nolan M."/>
            <person name="Ohm R.A."/>
            <person name="Pangilinan J."/>
            <person name="Pereira M.F."/>
            <person name="Perotto S."/>
            <person name="Peter M."/>
            <person name="Pfister S."/>
            <person name="Riley R."/>
            <person name="Sitrit Y."/>
            <person name="Stielow J.B."/>
            <person name="Szollosi G."/>
            <person name="Zifcakova L."/>
            <person name="Stursova M."/>
            <person name="Spatafora J.W."/>
            <person name="Tedersoo L."/>
            <person name="Vaario L.M."/>
            <person name="Yamada A."/>
            <person name="Yan M."/>
            <person name="Wang P."/>
            <person name="Xu J."/>
            <person name="Bruns T."/>
            <person name="Baldrian P."/>
            <person name="Vilgalys R."/>
            <person name="Dunand C."/>
            <person name="Henrissat B."/>
            <person name="Grigoriev I.V."/>
            <person name="Hibbett D."/>
            <person name="Nagy L.G."/>
            <person name="Martin F.M."/>
        </authorList>
    </citation>
    <scope>NUCLEOTIDE SEQUENCE</scope>
    <source>
        <strain evidence="1">P2</strain>
    </source>
</reference>
<dbReference type="Proteomes" id="UP000886501">
    <property type="component" value="Unassembled WGS sequence"/>
</dbReference>
<accession>A0ACB6Z350</accession>
<reference evidence="1" key="1">
    <citation type="submission" date="2019-10" db="EMBL/GenBank/DDBJ databases">
        <authorList>
            <consortium name="DOE Joint Genome Institute"/>
            <person name="Kuo A."/>
            <person name="Miyauchi S."/>
            <person name="Kiss E."/>
            <person name="Drula E."/>
            <person name="Kohler A."/>
            <person name="Sanchez-Garcia M."/>
            <person name="Andreopoulos B."/>
            <person name="Barry K.W."/>
            <person name="Bonito G."/>
            <person name="Buee M."/>
            <person name="Carver A."/>
            <person name="Chen C."/>
            <person name="Cichocki N."/>
            <person name="Clum A."/>
            <person name="Culley D."/>
            <person name="Crous P.W."/>
            <person name="Fauchery L."/>
            <person name="Girlanda M."/>
            <person name="Hayes R."/>
            <person name="Keri Z."/>
            <person name="Labutti K."/>
            <person name="Lipzen A."/>
            <person name="Lombard V."/>
            <person name="Magnuson J."/>
            <person name="Maillard F."/>
            <person name="Morin E."/>
            <person name="Murat C."/>
            <person name="Nolan M."/>
            <person name="Ohm R."/>
            <person name="Pangilinan J."/>
            <person name="Pereira M."/>
            <person name="Perotto S."/>
            <person name="Peter M."/>
            <person name="Riley R."/>
            <person name="Sitrit Y."/>
            <person name="Stielow B."/>
            <person name="Szollosi G."/>
            <person name="Zifcakova L."/>
            <person name="Stursova M."/>
            <person name="Spatafora J.W."/>
            <person name="Tedersoo L."/>
            <person name="Vaario L.-M."/>
            <person name="Yamada A."/>
            <person name="Yan M."/>
            <person name="Wang P."/>
            <person name="Xu J."/>
            <person name="Bruns T."/>
            <person name="Baldrian P."/>
            <person name="Vilgalys R."/>
            <person name="Henrissat B."/>
            <person name="Grigoriev I.V."/>
            <person name="Hibbett D."/>
            <person name="Nagy L.G."/>
            <person name="Martin F.M."/>
        </authorList>
    </citation>
    <scope>NUCLEOTIDE SEQUENCE</scope>
    <source>
        <strain evidence="1">P2</strain>
    </source>
</reference>
<sequence length="279" mass="31798">MPSDPELADIIQLGHDITSFKLYLISATALWFYDYFLTVNDEFRPGTFQRRTLYGQLLSHGLRATHLRCMRTAFIELMYAAFITVFAQIILSQRTYAITMKSKWIAGILYTVAAIQFGVGAYVFMISALHPGQYFYPTTHILGLLKEHVFSIIVSYTSFGLVSPMSFFCSKTLYNRSSVPLSRVCFRARHRADANHKSEEPRDEYAEYPQYRQQGRGDIFRSHIYVSFPSRAYVFCDEGRILLARTRIKRILTVRSASLAAGAGYSISVSCPNSYGRDG</sequence>
<evidence type="ECO:0000313" key="1">
    <source>
        <dbReference type="EMBL" id="KAF9644140.1"/>
    </source>
</evidence>
<comment type="caution">
    <text evidence="1">The sequence shown here is derived from an EMBL/GenBank/DDBJ whole genome shotgun (WGS) entry which is preliminary data.</text>
</comment>
<evidence type="ECO:0000313" key="2">
    <source>
        <dbReference type="Proteomes" id="UP000886501"/>
    </source>
</evidence>
<name>A0ACB6Z350_THEGA</name>